<organism evidence="3 4">
    <name type="scientific">Carex littledalei</name>
    <dbReference type="NCBI Taxonomy" id="544730"/>
    <lineage>
        <taxon>Eukaryota</taxon>
        <taxon>Viridiplantae</taxon>
        <taxon>Streptophyta</taxon>
        <taxon>Embryophyta</taxon>
        <taxon>Tracheophyta</taxon>
        <taxon>Spermatophyta</taxon>
        <taxon>Magnoliopsida</taxon>
        <taxon>Liliopsida</taxon>
        <taxon>Poales</taxon>
        <taxon>Cyperaceae</taxon>
        <taxon>Cyperoideae</taxon>
        <taxon>Cariceae</taxon>
        <taxon>Carex</taxon>
        <taxon>Carex subgen. Euthyceras</taxon>
    </lineage>
</organism>
<accession>A0A833VXQ5</accession>
<dbReference type="EMBL" id="SWLB01000007">
    <property type="protein sequence ID" value="KAF3336809.1"/>
    <property type="molecule type" value="Genomic_DNA"/>
</dbReference>
<evidence type="ECO:0000256" key="1">
    <source>
        <dbReference type="SAM" id="SignalP"/>
    </source>
</evidence>
<keyword evidence="4" id="KW-1185">Reference proteome</keyword>
<comment type="caution">
    <text evidence="3">The sequence shown here is derived from an EMBL/GenBank/DDBJ whole genome shotgun (WGS) entry which is preliminary data.</text>
</comment>
<dbReference type="GO" id="GO:0004649">
    <property type="term" value="F:poly(ADP-ribose) glycohydrolase activity"/>
    <property type="evidence" value="ECO:0007669"/>
    <property type="project" value="InterPro"/>
</dbReference>
<feature type="chain" id="PRO_5032356770" evidence="1">
    <location>
        <begin position="19"/>
        <end position="194"/>
    </location>
</feature>
<evidence type="ECO:0000313" key="4">
    <source>
        <dbReference type="Proteomes" id="UP000623129"/>
    </source>
</evidence>
<keyword evidence="1" id="KW-0732">Signal</keyword>
<name>A0A833VXQ5_9POAL</name>
<dbReference type="OrthoDB" id="1937899at2759"/>
<gene>
    <name evidence="3" type="ORF">FCM35_KLT19395</name>
</gene>
<proteinExistence type="predicted"/>
<dbReference type="Proteomes" id="UP000623129">
    <property type="component" value="Unassembled WGS sequence"/>
</dbReference>
<dbReference type="AlphaFoldDB" id="A0A833VXQ5"/>
<feature type="signal peptide" evidence="1">
    <location>
        <begin position="1"/>
        <end position="18"/>
    </location>
</feature>
<sequence length="194" mass="21294">MQMIYLSSILTIIWVVNSGFIEDQGYEAFEVDFANKYLGGGALSRGCVQSYQLLGAGFFFPERSSGFNAVDGDVGDKNETVHCFHCHESGVNRVFVDNPMFLQKAALEAPRLLKFRNQNFSGPYDLLPSMDPIRMAAARMSISGPSSARQLPVRRASTASSYLVKITNDEITPVDFVPIQSDHVIDDGKGSGDL</sequence>
<dbReference type="InterPro" id="IPR046372">
    <property type="entry name" value="PARG_cat_C"/>
</dbReference>
<reference evidence="3" key="1">
    <citation type="submission" date="2020-01" db="EMBL/GenBank/DDBJ databases">
        <title>Genome sequence of Kobresia littledalei, the first chromosome-level genome in the family Cyperaceae.</title>
        <authorList>
            <person name="Qu G."/>
        </authorList>
    </citation>
    <scope>NUCLEOTIDE SEQUENCE</scope>
    <source>
        <strain evidence="3">C.B.Clarke</strain>
        <tissue evidence="3">Leaf</tissue>
    </source>
</reference>
<protein>
    <submittedName>
        <fullName evidence="3">Granule-bound starch synthase</fullName>
    </submittedName>
</protein>
<evidence type="ECO:0000313" key="3">
    <source>
        <dbReference type="EMBL" id="KAF3336809.1"/>
    </source>
</evidence>
<dbReference type="Pfam" id="PF05028">
    <property type="entry name" value="PARG_cat_C"/>
    <property type="match status" value="1"/>
</dbReference>
<evidence type="ECO:0000259" key="2">
    <source>
        <dbReference type="Pfam" id="PF05028"/>
    </source>
</evidence>
<dbReference type="GO" id="GO:0006282">
    <property type="term" value="P:regulation of DNA repair"/>
    <property type="evidence" value="ECO:0007669"/>
    <property type="project" value="InterPro"/>
</dbReference>
<feature type="domain" description="PARG catalytic Macro" evidence="2">
    <location>
        <begin position="10"/>
        <end position="49"/>
    </location>
</feature>